<dbReference type="Proteomes" id="UP000886110">
    <property type="component" value="Unassembled WGS sequence"/>
</dbReference>
<feature type="transmembrane region" description="Helical" evidence="7">
    <location>
        <begin position="241"/>
        <end position="260"/>
    </location>
</feature>
<feature type="transmembrane region" description="Helical" evidence="7">
    <location>
        <begin position="202"/>
        <end position="221"/>
    </location>
</feature>
<keyword evidence="6 7" id="KW-0472">Membrane</keyword>
<dbReference type="CDD" id="cd06261">
    <property type="entry name" value="TM_PBP2"/>
    <property type="match status" value="1"/>
</dbReference>
<comment type="similarity">
    <text evidence="7">Belongs to the binding-protein-dependent transport system permease family.</text>
</comment>
<accession>A0A7C5HBK5</accession>
<dbReference type="GO" id="GO:0005886">
    <property type="term" value="C:plasma membrane"/>
    <property type="evidence" value="ECO:0007669"/>
    <property type="project" value="UniProtKB-SubCell"/>
</dbReference>
<dbReference type="GO" id="GO:0055085">
    <property type="term" value="P:transmembrane transport"/>
    <property type="evidence" value="ECO:0007669"/>
    <property type="project" value="InterPro"/>
</dbReference>
<evidence type="ECO:0000256" key="5">
    <source>
        <dbReference type="ARBA" id="ARBA00022989"/>
    </source>
</evidence>
<gene>
    <name evidence="9" type="ORF">ENL19_01750</name>
</gene>
<keyword evidence="3" id="KW-1003">Cell membrane</keyword>
<comment type="subcellular location">
    <subcellularLocation>
        <location evidence="1 7">Cell membrane</location>
        <topology evidence="1 7">Multi-pass membrane protein</topology>
    </subcellularLocation>
</comment>
<dbReference type="PROSITE" id="PS50928">
    <property type="entry name" value="ABC_TM1"/>
    <property type="match status" value="1"/>
</dbReference>
<evidence type="ECO:0000259" key="8">
    <source>
        <dbReference type="PROSITE" id="PS50928"/>
    </source>
</evidence>
<keyword evidence="5 7" id="KW-1133">Transmembrane helix</keyword>
<feature type="transmembrane region" description="Helical" evidence="7">
    <location>
        <begin position="57"/>
        <end position="82"/>
    </location>
</feature>
<evidence type="ECO:0000256" key="4">
    <source>
        <dbReference type="ARBA" id="ARBA00022692"/>
    </source>
</evidence>
<dbReference type="PANTHER" id="PTHR30183:SF3">
    <property type="entry name" value="MOLYBDENUM TRANSPORT SYSTEM PERMEASE PROTEIN MODB"/>
    <property type="match status" value="1"/>
</dbReference>
<dbReference type="EMBL" id="DRTB01000128">
    <property type="protein sequence ID" value="HHE04770.1"/>
    <property type="molecule type" value="Genomic_DNA"/>
</dbReference>
<name>A0A7C5HBK5_UNCW3</name>
<feature type="domain" description="ABC transmembrane type-1" evidence="8">
    <location>
        <begin position="57"/>
        <end position="256"/>
    </location>
</feature>
<evidence type="ECO:0000313" key="9">
    <source>
        <dbReference type="EMBL" id="HHE04770.1"/>
    </source>
</evidence>
<reference evidence="9" key="1">
    <citation type="journal article" date="2020" name="mSystems">
        <title>Genome- and Community-Level Interaction Insights into Carbon Utilization and Element Cycling Functions of Hydrothermarchaeota in Hydrothermal Sediment.</title>
        <authorList>
            <person name="Zhou Z."/>
            <person name="Liu Y."/>
            <person name="Xu W."/>
            <person name="Pan J."/>
            <person name="Luo Z.H."/>
            <person name="Li M."/>
        </authorList>
    </citation>
    <scope>NUCLEOTIDE SEQUENCE [LARGE SCALE GENOMIC DNA]</scope>
    <source>
        <strain evidence="9">HyVt-74</strain>
    </source>
</reference>
<keyword evidence="2 7" id="KW-0813">Transport</keyword>
<feature type="transmembrane region" description="Helical" evidence="7">
    <location>
        <begin position="133"/>
        <end position="153"/>
    </location>
</feature>
<dbReference type="PANTHER" id="PTHR30183">
    <property type="entry name" value="MOLYBDENUM TRANSPORT SYSTEM PERMEASE PROTEIN MODB"/>
    <property type="match status" value="1"/>
</dbReference>
<dbReference type="InterPro" id="IPR035906">
    <property type="entry name" value="MetI-like_sf"/>
</dbReference>
<proteinExistence type="inferred from homology"/>
<evidence type="ECO:0000256" key="3">
    <source>
        <dbReference type="ARBA" id="ARBA00022475"/>
    </source>
</evidence>
<evidence type="ECO:0000256" key="2">
    <source>
        <dbReference type="ARBA" id="ARBA00022448"/>
    </source>
</evidence>
<protein>
    <submittedName>
        <fullName evidence="9">ABC transporter permease subunit</fullName>
    </submittedName>
</protein>
<dbReference type="AlphaFoldDB" id="A0A7C5HBK5"/>
<dbReference type="SUPFAM" id="SSF161098">
    <property type="entry name" value="MetI-like"/>
    <property type="match status" value="1"/>
</dbReference>
<feature type="transmembrane region" description="Helical" evidence="7">
    <location>
        <begin position="102"/>
        <end position="121"/>
    </location>
</feature>
<feature type="transmembrane region" description="Helical" evidence="7">
    <location>
        <begin position="12"/>
        <end position="36"/>
    </location>
</feature>
<evidence type="ECO:0000256" key="7">
    <source>
        <dbReference type="RuleBase" id="RU363032"/>
    </source>
</evidence>
<evidence type="ECO:0000256" key="6">
    <source>
        <dbReference type="ARBA" id="ARBA00023136"/>
    </source>
</evidence>
<dbReference type="Gene3D" id="1.10.3720.10">
    <property type="entry name" value="MetI-like"/>
    <property type="match status" value="1"/>
</dbReference>
<evidence type="ECO:0000256" key="1">
    <source>
        <dbReference type="ARBA" id="ARBA00004651"/>
    </source>
</evidence>
<sequence>MVEDICVKSRDLLFVISLFSVVIVISFITLPILRIMTGSSIKTLTETLKDREALNSIWLSVYTSGLAAFISFFLGTPLAYLLSRFNFFGKRFVESIVDLPIVIPHPVIGIAILLVVGKNYWFGDLLYRLGIKLMGSVAGIITVLTFVAIPFYTNMAKEGFDSIPVRLEKVSRSLGASMIETFVHVTFPLAKRSMIVGFIMALARSISEFGAVVIVAYHPMIAPVLIYERFESYGLKYSLPVAFWLVFISLSLFLILRILINEKSIGRV</sequence>
<comment type="caution">
    <text evidence="9">The sequence shown here is derived from an EMBL/GenBank/DDBJ whole genome shotgun (WGS) entry which is preliminary data.</text>
</comment>
<organism evidence="9">
    <name type="scientific">candidate division WOR-3 bacterium</name>
    <dbReference type="NCBI Taxonomy" id="2052148"/>
    <lineage>
        <taxon>Bacteria</taxon>
        <taxon>Bacteria division WOR-3</taxon>
    </lineage>
</organism>
<keyword evidence="4 7" id="KW-0812">Transmembrane</keyword>
<dbReference type="Pfam" id="PF00528">
    <property type="entry name" value="BPD_transp_1"/>
    <property type="match status" value="1"/>
</dbReference>
<dbReference type="InterPro" id="IPR000515">
    <property type="entry name" value="MetI-like"/>
</dbReference>